<comment type="caution">
    <text evidence="1">The sequence shown here is derived from an EMBL/GenBank/DDBJ whole genome shotgun (WGS) entry which is preliminary data.</text>
</comment>
<gene>
    <name evidence="1" type="ORF">ACH5RR_008530</name>
</gene>
<protein>
    <submittedName>
        <fullName evidence="1">Uncharacterized protein</fullName>
    </submittedName>
</protein>
<accession>A0ABD3ADI6</accession>
<proteinExistence type="predicted"/>
<evidence type="ECO:0000313" key="2">
    <source>
        <dbReference type="Proteomes" id="UP001630127"/>
    </source>
</evidence>
<dbReference type="Proteomes" id="UP001630127">
    <property type="component" value="Unassembled WGS sequence"/>
</dbReference>
<reference evidence="1 2" key="1">
    <citation type="submission" date="2024-11" db="EMBL/GenBank/DDBJ databases">
        <title>A near-complete genome assembly of Cinchona calisaya.</title>
        <authorList>
            <person name="Lian D.C."/>
            <person name="Zhao X.W."/>
            <person name="Wei L."/>
        </authorList>
    </citation>
    <scope>NUCLEOTIDE SEQUENCE [LARGE SCALE GENOMIC DNA]</scope>
    <source>
        <tissue evidence="1">Nenye</tissue>
    </source>
</reference>
<organism evidence="1 2">
    <name type="scientific">Cinchona calisaya</name>
    <dbReference type="NCBI Taxonomy" id="153742"/>
    <lineage>
        <taxon>Eukaryota</taxon>
        <taxon>Viridiplantae</taxon>
        <taxon>Streptophyta</taxon>
        <taxon>Embryophyta</taxon>
        <taxon>Tracheophyta</taxon>
        <taxon>Spermatophyta</taxon>
        <taxon>Magnoliopsida</taxon>
        <taxon>eudicotyledons</taxon>
        <taxon>Gunneridae</taxon>
        <taxon>Pentapetalae</taxon>
        <taxon>asterids</taxon>
        <taxon>lamiids</taxon>
        <taxon>Gentianales</taxon>
        <taxon>Rubiaceae</taxon>
        <taxon>Cinchonoideae</taxon>
        <taxon>Cinchoneae</taxon>
        <taxon>Cinchona</taxon>
    </lineage>
</organism>
<dbReference type="EMBL" id="JBJUIK010000004">
    <property type="protein sequence ID" value="KAL3529208.1"/>
    <property type="molecule type" value="Genomic_DNA"/>
</dbReference>
<dbReference type="AlphaFoldDB" id="A0ABD3ADI6"/>
<keyword evidence="2" id="KW-1185">Reference proteome</keyword>
<sequence>MSEMSGLDPTKGRAWDKIPRVTTTMVTATYVTKAGLVGTICDPRPSWPTLLGCFAHELMGLLSLAQAGEHQEDIPVIIILPSYSLDHQDDQERGKSQLLVQRLLLAARRGLEGFSWLGTWCRLGHGPSLFTPSRVFSELDAILAGSLVESPIVHGENMVRT</sequence>
<name>A0ABD3ADI6_9GENT</name>
<evidence type="ECO:0000313" key="1">
    <source>
        <dbReference type="EMBL" id="KAL3529208.1"/>
    </source>
</evidence>